<dbReference type="NCBIfam" id="TIGR02888">
    <property type="entry name" value="spore_YlmC_YmxH"/>
    <property type="match status" value="1"/>
</dbReference>
<comment type="caution">
    <text evidence="1">The sequence shown here is derived from an EMBL/GenBank/DDBJ whole genome shotgun (WGS) entry which is preliminary data.</text>
</comment>
<evidence type="ECO:0000313" key="2">
    <source>
        <dbReference type="Proteomes" id="UP000600565"/>
    </source>
</evidence>
<sequence>MLLSELAEKELIEMENGVRYGFLAETECIFDAKTGKITGFEMPPQMVKMPFQKKKPGMVKYIPWEEIILIGEDRVLFQKTTSTLKHANDE</sequence>
<dbReference type="Proteomes" id="UP000600565">
    <property type="component" value="Unassembled WGS sequence"/>
</dbReference>
<protein>
    <submittedName>
        <fullName evidence="1">YlmC/YmxH family sporulation protein</fullName>
    </submittedName>
</protein>
<dbReference type="Gene3D" id="2.30.30.240">
    <property type="entry name" value="PRC-barrel domain"/>
    <property type="match status" value="1"/>
</dbReference>
<keyword evidence="2" id="KW-1185">Reference proteome</keyword>
<proteinExistence type="predicted"/>
<accession>A0ABR8XIQ3</accession>
<dbReference type="InterPro" id="IPR014238">
    <property type="entry name" value="Spore_YlmC/YmxH"/>
</dbReference>
<organism evidence="1 2">
    <name type="scientific">Solibacillus merdavium</name>
    <dbReference type="NCBI Taxonomy" id="2762218"/>
    <lineage>
        <taxon>Bacteria</taxon>
        <taxon>Bacillati</taxon>
        <taxon>Bacillota</taxon>
        <taxon>Bacilli</taxon>
        <taxon>Bacillales</taxon>
        <taxon>Caryophanaceae</taxon>
        <taxon>Solibacillus</taxon>
    </lineage>
</organism>
<reference evidence="1 2" key="1">
    <citation type="submission" date="2020-08" db="EMBL/GenBank/DDBJ databases">
        <title>A Genomic Blueprint of the Chicken Gut Microbiome.</title>
        <authorList>
            <person name="Gilroy R."/>
            <person name="Ravi A."/>
            <person name="Getino M."/>
            <person name="Pursley I."/>
            <person name="Horton D.L."/>
            <person name="Alikhan N.-F."/>
            <person name="Baker D."/>
            <person name="Gharbi K."/>
            <person name="Hall N."/>
            <person name="Watson M."/>
            <person name="Adriaenssens E.M."/>
            <person name="Foster-Nyarko E."/>
            <person name="Jarju S."/>
            <person name="Secka A."/>
            <person name="Antonio M."/>
            <person name="Oren A."/>
            <person name="Chaudhuri R."/>
            <person name="La Ragione R.M."/>
            <person name="Hildebrand F."/>
            <person name="Pallen M.J."/>
        </authorList>
    </citation>
    <scope>NUCLEOTIDE SEQUENCE [LARGE SCALE GENOMIC DNA]</scope>
    <source>
        <strain evidence="1 2">Sa1YVA6</strain>
    </source>
</reference>
<dbReference type="EMBL" id="JACSPW010000001">
    <property type="protein sequence ID" value="MBD8031807.1"/>
    <property type="molecule type" value="Genomic_DNA"/>
</dbReference>
<name>A0ABR8XIQ3_9BACL</name>
<evidence type="ECO:0000313" key="1">
    <source>
        <dbReference type="EMBL" id="MBD8031807.1"/>
    </source>
</evidence>
<dbReference type="RefSeq" id="WP_191702427.1">
    <property type="nucleotide sequence ID" value="NZ_JACSPW010000001.1"/>
</dbReference>
<gene>
    <name evidence="1" type="ORF">H9632_01920</name>
</gene>